<keyword evidence="3" id="KW-1185">Reference proteome</keyword>
<dbReference type="InterPro" id="IPR026444">
    <property type="entry name" value="Secre_tail"/>
</dbReference>
<sequence length="2000" mass="220846">MNSLSTFISKIGVLISLFLFGSYSYAQEIKSSSSKYYYNNFDNGQLGTAFTHIGVNQALAVSATSALNNLTPENGYSLSSTGNGIAGGMKLSFLPEGTDLNSETYGYEWNFLYKNSGSNPNNSNTIDNGENAWKLWLFAENSDINNSRGYYLTHVNNQLQLRHKYSNSADVSQYNNLISVNLNSIGTNNSTYTIRIQRLKRSGQYVWHLFVDEYTPSTREAITERGGTGAYEGSLNLFANSTLLVSSTTEGRFKFDEFKFYSMKLEITGANNTSNGISNPLYAGQTQANLYGLEVKTRGLFDIYQMVFNLSGSITSIIEPNTMKLLRSNDNFFGNNDDYLIASLFFYDAAAQNYNMSDRFWSIGNSDGSNKTVGYYYIQANVKANPSTTSSYTFVGAPVLMSESAQINYVANGDVTNTVAPPVSSGVVYDWQGTTSVDWNTASNWSPSGVPGASDVARIGVVSFGNNNPLISSGTSEVGNVIFGTTKESILTINGILNVVSAVSVYNRPNNDFNVNINGSGKLKAQNIIVGNNIEGNTASSVPSLTVLNQNLQDVEISGALILNGSYIAISSSSRINNPNYIVKSGKNLILNELRSFHTNSNNISKLTLEGGNLKITGSEALKSISTIGKTFIVTPQNVNSNIEYSSSSPQTIYTNNVAIGEVLVSSNPTVGYSSIKFTGNGQKNVNSGILFVKGNWTSEQGKVNLSSNNVTVHFNGLAQTITDSNSDTGIGVVFKDVILSSGTKNLDGLGKFSISPNSRLNLESGSILNLNGKLTLKSDESGFASIATLNNATINGNANVEVFFKGGMGKRGTRMFAPPINEAGLRSAGRSFYQQMKEHMVITGSGGVTNGFDAGSALNPYSATIYKYKEDATASQSQFTPVTSLITGVVPNALPGEGFYFAYRGNRDNYYPQNSTESPKLFPDYVPESFSPAFTGTINQGNVSVTINNSNHAGDPNNGYNLVGNPYVSSIDWEQVYASNSNGLDNEIKIITPGGAIMTRKKVNGVVTVVNGNVENSNIIQPGQGFFIRKNTPGTSTFTFSESHKNSLSNVNRYLTLPTQRLLRDQLSMQTGPGSSISSELSSAIDFRIKISDVENSEETAIVFNEGFSENYDEIDASYLGGSTVNLASMTSDGKLTAINYMPKLGDINTIKLRTTATFPADTVNEVSLTLNFPNTYVLNNYKAVLKDNYLGKEINIRETPSYKFSVIRGVTNSSGNNRFELSFVADANPAVKLAGFEGKQIEEYLKLDWKTTSELSSKSFIIEHSLDGVNFSKVGELNATGDSFKEVSYNFNYLSPTEGKNHFRLQQVFYNNTNTYSDVILVNYVKSSNANIQNFEVSNLNNDIKLLWSLEDQSNIVKYEIEKSFNEILFNKIGEINLQTGLSYTYTDTNPIIGINSYRLKIIYSDQSFKYSEIRTLDFKAVLAIEGLSYKIENNEVQFSWKSLSDKFTDKYILEKMSEAGAYNVISEIGVKAGATDAYVYTISDLKPTQGKSNYRLRVSNIDKSSSYSSVVEVVFYLNSNIINLSATQLENEVKLGWSLINSAKSKLFNVERSINGGEFLSIGVINFDNNTNQNFTFADKTPVDGFLNYRIKHEFTDNTFTYSDNFGLNFKKPFESKINMFNVVQADKIVKINWSTLSELGTLKFGIEKSTDGVNFTELSQKAGSGNPNLSSSYIFEDLNPGFGLVYYRIKHYFTDNKFVYTETKSIVVKKIYEFYLSSFSVLQDKFNVVVLWETQKENGNSKIEIERSTNGVNFVKIDELDVLSRSEMVNSYLRKDLNPFEGNNYYRLKQLNEDGTSNYSEVKRINFVTPFVFNLTSFTIVKPTSTTAQLNFEIASERNGLKYEIERSIDGVNYQTIGQLLSQGNANNSRIYSYIDSDPLKDVAFYRIKYFNKAGDFLLSYPQIIDFGNLVTYGKLNLTVFPNPATDYIEINKSAISVKVIIYNMSGQVMKSSRFESGENIKMNISDLNNGIYIIELVNEKDNVVLGSSKFYKNLL</sequence>
<evidence type="ECO:0000313" key="2">
    <source>
        <dbReference type="EMBL" id="MEE1883937.1"/>
    </source>
</evidence>
<dbReference type="EMBL" id="JAZDQU010000001">
    <property type="protein sequence ID" value="MEE1883937.1"/>
    <property type="molecule type" value="Genomic_DNA"/>
</dbReference>
<evidence type="ECO:0000313" key="3">
    <source>
        <dbReference type="Proteomes" id="UP001337681"/>
    </source>
</evidence>
<reference evidence="2 3" key="1">
    <citation type="submission" date="2024-01" db="EMBL/GenBank/DDBJ databases">
        <title>Pedobacter sp. nov., isolated from oil-contaminated soil.</title>
        <authorList>
            <person name="Le N.T.T."/>
        </authorList>
    </citation>
    <scope>NUCLEOTIDE SEQUENCE [LARGE SCALE GENOMIC DNA]</scope>
    <source>
        <strain evidence="2 3">VNH31</strain>
    </source>
</reference>
<dbReference type="RefSeq" id="WP_330144862.1">
    <property type="nucleotide sequence ID" value="NZ_JAZDQU010000001.1"/>
</dbReference>
<dbReference type="Proteomes" id="UP001337681">
    <property type="component" value="Unassembled WGS sequence"/>
</dbReference>
<protein>
    <submittedName>
        <fullName evidence="2">T9SS type A sorting domain-containing protein</fullName>
    </submittedName>
</protein>
<gene>
    <name evidence="2" type="ORF">VRU49_00765</name>
</gene>
<organism evidence="2 3">
    <name type="scientific">Pedobacter flavus</name>
    <dbReference type="NCBI Taxonomy" id="3113906"/>
    <lineage>
        <taxon>Bacteria</taxon>
        <taxon>Pseudomonadati</taxon>
        <taxon>Bacteroidota</taxon>
        <taxon>Sphingobacteriia</taxon>
        <taxon>Sphingobacteriales</taxon>
        <taxon>Sphingobacteriaceae</taxon>
        <taxon>Pedobacter</taxon>
    </lineage>
</organism>
<name>A0ABU7GYJ3_9SPHI</name>
<evidence type="ECO:0000259" key="1">
    <source>
        <dbReference type="Pfam" id="PF18962"/>
    </source>
</evidence>
<proteinExistence type="predicted"/>
<dbReference type="Pfam" id="PF18962">
    <property type="entry name" value="Por_Secre_tail"/>
    <property type="match status" value="1"/>
</dbReference>
<comment type="caution">
    <text evidence="2">The sequence shown here is derived from an EMBL/GenBank/DDBJ whole genome shotgun (WGS) entry which is preliminary data.</text>
</comment>
<dbReference type="NCBIfam" id="TIGR04183">
    <property type="entry name" value="Por_Secre_tail"/>
    <property type="match status" value="1"/>
</dbReference>
<accession>A0ABU7GYJ3</accession>
<feature type="domain" description="Secretion system C-terminal sorting" evidence="1">
    <location>
        <begin position="1924"/>
        <end position="1988"/>
    </location>
</feature>